<keyword evidence="10" id="KW-0547">Nucleotide-binding</keyword>
<dbReference type="GO" id="GO:0044539">
    <property type="term" value="P:long-chain fatty acid import into cell"/>
    <property type="evidence" value="ECO:0007669"/>
    <property type="project" value="TreeGrafter"/>
</dbReference>
<organism evidence="22 23">
    <name type="scientific">Zymoseptoria tritici ST99CH_1E4</name>
    <dbReference type="NCBI Taxonomy" id="1276532"/>
    <lineage>
        <taxon>Eukaryota</taxon>
        <taxon>Fungi</taxon>
        <taxon>Dikarya</taxon>
        <taxon>Ascomycota</taxon>
        <taxon>Pezizomycotina</taxon>
        <taxon>Dothideomycetes</taxon>
        <taxon>Dothideomycetidae</taxon>
        <taxon>Mycosphaerellales</taxon>
        <taxon>Mycosphaerellaceae</taxon>
        <taxon>Zymoseptoria</taxon>
    </lineage>
</organism>
<keyword evidence="5" id="KW-0813">Transport</keyword>
<keyword evidence="9" id="KW-0812">Transmembrane</keyword>
<keyword evidence="13" id="KW-0445">Lipid transport</keyword>
<evidence type="ECO:0000313" key="22">
    <source>
        <dbReference type="EMBL" id="SMR42197.1"/>
    </source>
</evidence>
<evidence type="ECO:0000256" key="5">
    <source>
        <dbReference type="ARBA" id="ARBA00022448"/>
    </source>
</evidence>
<evidence type="ECO:0000259" key="20">
    <source>
        <dbReference type="Pfam" id="PF00501"/>
    </source>
</evidence>
<keyword evidence="14" id="KW-0472">Membrane</keyword>
<keyword evidence="6" id="KW-1003">Cell membrane</keyword>
<comment type="similarity">
    <text evidence="4">Belongs to the ATP-dependent AMP-binding enzyme family.</text>
</comment>
<evidence type="ECO:0000256" key="12">
    <source>
        <dbReference type="ARBA" id="ARBA00022989"/>
    </source>
</evidence>
<dbReference type="AlphaFoldDB" id="A0A2H1FLK2"/>
<evidence type="ECO:0000313" key="23">
    <source>
        <dbReference type="Proteomes" id="UP000245764"/>
    </source>
</evidence>
<evidence type="ECO:0000256" key="15">
    <source>
        <dbReference type="ARBA" id="ARBA00023140"/>
    </source>
</evidence>
<evidence type="ECO:0000256" key="19">
    <source>
        <dbReference type="ARBA" id="ARBA00078285"/>
    </source>
</evidence>
<comment type="function">
    <text evidence="17">Acyl-CoA synthetase required for both the import of long chain fatty acids (LCFAs) (C14-C18) and the activation very long chain fatty acids (VLCFAs) (C20-C26) by esterification of the fatty acids into metabolically active CoA-thioesters for subsequent degradation or incorporation into phospholipids. The transport and fatty acyl-CoA synthetase activities are genetically separable and are thus independent activities. Esterifies VLCFAs in the peroxisome matrix. The VLCFAs are actively transported into peroxisomes by a PXA1-PXA2 heterodimeric transporter in the peroxisomal membrane.</text>
</comment>
<gene>
    <name evidence="22" type="ORF">ZT1E4_G975</name>
</gene>
<accession>A0A2H1FLK2</accession>
<proteinExistence type="inferred from homology"/>
<evidence type="ECO:0000256" key="10">
    <source>
        <dbReference type="ARBA" id="ARBA00022741"/>
    </source>
</evidence>
<dbReference type="EMBL" id="LT854253">
    <property type="protein sequence ID" value="SMR42197.1"/>
    <property type="molecule type" value="Genomic_DNA"/>
</dbReference>
<comment type="catalytic activity">
    <reaction evidence="16">
        <text>a very long-chain fatty acid + ATP + CoA = a very long-chain fatty acyl-CoA + AMP + diphosphate</text>
        <dbReference type="Rhea" id="RHEA:54536"/>
        <dbReference type="ChEBI" id="CHEBI:30616"/>
        <dbReference type="ChEBI" id="CHEBI:33019"/>
        <dbReference type="ChEBI" id="CHEBI:57287"/>
        <dbReference type="ChEBI" id="CHEBI:58950"/>
        <dbReference type="ChEBI" id="CHEBI:138261"/>
        <dbReference type="ChEBI" id="CHEBI:456215"/>
    </reaction>
</comment>
<dbReference type="Proteomes" id="UP000245764">
    <property type="component" value="Chromosome 1"/>
</dbReference>
<dbReference type="Gene3D" id="3.40.50.12780">
    <property type="entry name" value="N-terminal domain of ligase-like"/>
    <property type="match status" value="1"/>
</dbReference>
<evidence type="ECO:0000256" key="9">
    <source>
        <dbReference type="ARBA" id="ARBA00022692"/>
    </source>
</evidence>
<dbReference type="FunFam" id="3.40.50.12780:FF:000019">
    <property type="entry name" value="Long-chain fatty acid transporter"/>
    <property type="match status" value="1"/>
</dbReference>
<dbReference type="GO" id="GO:0004467">
    <property type="term" value="F:long-chain fatty acid-CoA ligase activity"/>
    <property type="evidence" value="ECO:0007669"/>
    <property type="project" value="TreeGrafter"/>
</dbReference>
<evidence type="ECO:0000256" key="6">
    <source>
        <dbReference type="ARBA" id="ARBA00022475"/>
    </source>
</evidence>
<dbReference type="PANTHER" id="PTHR43107:SF15">
    <property type="entry name" value="FATTY ACID TRANSPORT PROTEIN 3, ISOFORM A"/>
    <property type="match status" value="1"/>
</dbReference>
<name>A0A2H1FLK2_ZYMTR</name>
<keyword evidence="15" id="KW-0576">Peroxisome</keyword>
<keyword evidence="8" id="KW-0551">Lipid droplet</keyword>
<dbReference type="FunFam" id="3.30.300.30:FF:000002">
    <property type="entry name" value="Long-chain fatty acid transport protein 1"/>
    <property type="match status" value="1"/>
</dbReference>
<dbReference type="GO" id="GO:0005324">
    <property type="term" value="F:long-chain fatty acid transmembrane transporter activity"/>
    <property type="evidence" value="ECO:0007669"/>
    <property type="project" value="TreeGrafter"/>
</dbReference>
<evidence type="ECO:0000256" key="7">
    <source>
        <dbReference type="ARBA" id="ARBA00022598"/>
    </source>
</evidence>
<protein>
    <recommendedName>
        <fullName evidence="18">Very long-chain fatty acid transport protein</fullName>
    </recommendedName>
    <alternativeName>
        <fullName evidence="19">Very-long-chain acyl-CoA synthetase</fullName>
    </alternativeName>
</protein>
<keyword evidence="7" id="KW-0436">Ligase</keyword>
<evidence type="ECO:0000256" key="3">
    <source>
        <dbReference type="ARBA" id="ARBA00004651"/>
    </source>
</evidence>
<evidence type="ECO:0000259" key="21">
    <source>
        <dbReference type="Pfam" id="PF13193"/>
    </source>
</evidence>
<dbReference type="GO" id="GO:0005778">
    <property type="term" value="C:peroxisomal membrane"/>
    <property type="evidence" value="ECO:0007669"/>
    <property type="project" value="UniProtKB-SubCell"/>
</dbReference>
<dbReference type="GO" id="GO:0005811">
    <property type="term" value="C:lipid droplet"/>
    <property type="evidence" value="ECO:0007669"/>
    <property type="project" value="UniProtKB-SubCell"/>
</dbReference>
<feature type="domain" description="AMP-binding enzyme C-terminal" evidence="21">
    <location>
        <begin position="520"/>
        <end position="597"/>
    </location>
</feature>
<dbReference type="InterPro" id="IPR020845">
    <property type="entry name" value="AMP-binding_CS"/>
</dbReference>
<evidence type="ECO:0000256" key="8">
    <source>
        <dbReference type="ARBA" id="ARBA00022677"/>
    </source>
</evidence>
<dbReference type="GO" id="GO:0009898">
    <property type="term" value="C:cytoplasmic side of plasma membrane"/>
    <property type="evidence" value="ECO:0007669"/>
    <property type="project" value="TreeGrafter"/>
</dbReference>
<keyword evidence="12" id="KW-1133">Transmembrane helix</keyword>
<dbReference type="Pfam" id="PF00501">
    <property type="entry name" value="AMP-binding"/>
    <property type="match status" value="1"/>
</dbReference>
<evidence type="ECO:0000256" key="11">
    <source>
        <dbReference type="ARBA" id="ARBA00022840"/>
    </source>
</evidence>
<keyword evidence="11" id="KW-0067">ATP-binding</keyword>
<dbReference type="InterPro" id="IPR025110">
    <property type="entry name" value="AMP-bd_C"/>
</dbReference>
<feature type="domain" description="AMP-dependent synthetase/ligase" evidence="20">
    <location>
        <begin position="92"/>
        <end position="404"/>
    </location>
</feature>
<dbReference type="PANTHER" id="PTHR43107">
    <property type="entry name" value="LONG-CHAIN FATTY ACID TRANSPORT PROTEIN"/>
    <property type="match status" value="1"/>
</dbReference>
<dbReference type="Gene3D" id="3.30.300.30">
    <property type="match status" value="1"/>
</dbReference>
<dbReference type="SUPFAM" id="SSF56801">
    <property type="entry name" value="Acetyl-CoA synthetase-like"/>
    <property type="match status" value="1"/>
</dbReference>
<evidence type="ECO:0000256" key="1">
    <source>
        <dbReference type="ARBA" id="ARBA00004502"/>
    </source>
</evidence>
<dbReference type="Pfam" id="PF13193">
    <property type="entry name" value="AMP-binding_C"/>
    <property type="match status" value="1"/>
</dbReference>
<evidence type="ECO:0000256" key="14">
    <source>
        <dbReference type="ARBA" id="ARBA00023136"/>
    </source>
</evidence>
<dbReference type="InterPro" id="IPR000873">
    <property type="entry name" value="AMP-dep_synth/lig_dom"/>
</dbReference>
<reference evidence="23" key="1">
    <citation type="submission" date="2017-05" db="EMBL/GenBank/DDBJ databases">
        <authorList>
            <person name="Song R."/>
            <person name="Chenine A.L."/>
            <person name="Ruprecht R.M."/>
        </authorList>
    </citation>
    <scope>NUCLEOTIDE SEQUENCE [LARGE SCALE GENOMIC DNA]</scope>
</reference>
<dbReference type="InterPro" id="IPR042099">
    <property type="entry name" value="ANL_N_sf"/>
</dbReference>
<sequence length="648" mass="72148">MVALPRLPIPKLPLAASVPAAAAGLAYINAKYGVNNDIWTIWAAISFQIYLGRLEKADRVNTFYRFEELAKDPKSASRPFLIVPQADNAPAGRTEWTYAEAYDTVLKYARWLKETHGVQKNEVIAMDFTNKPQFIWIWFAVWSLGAIPAFINSNLEGNAFTHCVKVSTTRLLILDPAIEHILTEEARQQFTADDKARAVEIQLLQPDVEVQIQGGLPYRAPDEARSGALKDTPSLLIYTSGTTGLPKAANVAWSKPSSGYLFFSRALGLKVDDRYYTAMPLYHSSASLLGVCQAFGPGCTIVLGPKFSPRTQMKQCAETGATVMQYIGEMCRYMVTSPPSPYDKSHSVRMAFGNGMRPDVWQKFKDRFNIGTVCEFYGATEGPGASLVFSNNDYLRGAIGNTGRLQRGLFGGNTVLVKHDHDTEMPWRDPKTNTCVTVPRDEVGELIYLLDPDNIKDKFQGYLGNEKANEGKIIRNVFKKGDAYYRSGDLQRLDKDGRWWFVDRIGDTFRWKGENVSTAEVSEALGSHPALHEANVYGVQLPNHDGRAGCGAIGLHEGHSLDGPLGAQLADHVRRRLPKYAVPLFLRVQKAFEVTGTLKHQKVALRNQGVDPSKTEEDELFWLSPGSNKYERFGKAEWERIQGGIAKL</sequence>
<evidence type="ECO:0000256" key="16">
    <source>
        <dbReference type="ARBA" id="ARBA00051585"/>
    </source>
</evidence>
<dbReference type="PROSITE" id="PS00455">
    <property type="entry name" value="AMP_BINDING"/>
    <property type="match status" value="1"/>
</dbReference>
<evidence type="ECO:0000256" key="4">
    <source>
        <dbReference type="ARBA" id="ARBA00006432"/>
    </source>
</evidence>
<dbReference type="GO" id="GO:0005524">
    <property type="term" value="F:ATP binding"/>
    <property type="evidence" value="ECO:0007669"/>
    <property type="project" value="UniProtKB-KW"/>
</dbReference>
<evidence type="ECO:0000256" key="2">
    <source>
        <dbReference type="ARBA" id="ARBA00004585"/>
    </source>
</evidence>
<comment type="subcellular location">
    <subcellularLocation>
        <location evidence="3">Cell membrane</location>
        <topology evidence="3">Multi-pass membrane protein</topology>
    </subcellularLocation>
    <subcellularLocation>
        <location evidence="1">Lipid droplet</location>
    </subcellularLocation>
    <subcellularLocation>
        <location evidence="2">Peroxisome membrane</location>
        <topology evidence="2">Multi-pass membrane protein</topology>
    </subcellularLocation>
</comment>
<evidence type="ECO:0000256" key="18">
    <source>
        <dbReference type="ARBA" id="ARBA00068795"/>
    </source>
</evidence>
<evidence type="ECO:0000256" key="13">
    <source>
        <dbReference type="ARBA" id="ARBA00023055"/>
    </source>
</evidence>
<dbReference type="InterPro" id="IPR045851">
    <property type="entry name" value="AMP-bd_C_sf"/>
</dbReference>
<evidence type="ECO:0000256" key="17">
    <source>
        <dbReference type="ARBA" id="ARBA00060276"/>
    </source>
</evidence>